<dbReference type="AlphaFoldDB" id="A0A842ALM8"/>
<organism evidence="1 2">
    <name type="scientific">Listeria booriae</name>
    <dbReference type="NCBI Taxonomy" id="1552123"/>
    <lineage>
        <taxon>Bacteria</taxon>
        <taxon>Bacillati</taxon>
        <taxon>Bacillota</taxon>
        <taxon>Bacilli</taxon>
        <taxon>Bacillales</taxon>
        <taxon>Listeriaceae</taxon>
        <taxon>Listeria</taxon>
    </lineage>
</organism>
<name>A0A842ALM8_9LIST</name>
<reference evidence="1 2" key="1">
    <citation type="submission" date="2020-03" db="EMBL/GenBank/DDBJ databases">
        <title>Soil Listeria distribution.</title>
        <authorList>
            <person name="Liao J."/>
            <person name="Wiedmann M."/>
        </authorList>
    </citation>
    <scope>NUCLEOTIDE SEQUENCE [LARGE SCALE GENOMIC DNA]</scope>
    <source>
        <strain evidence="1 2">FSL L7-1299</strain>
    </source>
</reference>
<proteinExistence type="predicted"/>
<sequence length="106" mass="12333">MIEISMENKIEQASIQHVEVFFNKAYLQIKAMSTDPNQELMYAFYVYKTGEVDAIEKSAYKKFDTHQLEIKAPGEYRVKVFAKNKNTGKVMTQSSKAVQYTMIKDY</sequence>
<accession>A0A842ALM8</accession>
<evidence type="ECO:0000313" key="2">
    <source>
        <dbReference type="Proteomes" id="UP000574104"/>
    </source>
</evidence>
<evidence type="ECO:0008006" key="3">
    <source>
        <dbReference type="Google" id="ProtNLM"/>
    </source>
</evidence>
<dbReference type="EMBL" id="JAARSH010000008">
    <property type="protein sequence ID" value="MBC1617035.1"/>
    <property type="molecule type" value="Genomic_DNA"/>
</dbReference>
<dbReference type="Proteomes" id="UP000574104">
    <property type="component" value="Unassembled WGS sequence"/>
</dbReference>
<protein>
    <recommendedName>
        <fullName evidence="3">Two component regulator three Y domain-containing protein</fullName>
    </recommendedName>
</protein>
<gene>
    <name evidence="1" type="ORF">HB904_12595</name>
</gene>
<comment type="caution">
    <text evidence="1">The sequence shown here is derived from an EMBL/GenBank/DDBJ whole genome shotgun (WGS) entry which is preliminary data.</text>
</comment>
<evidence type="ECO:0000313" key="1">
    <source>
        <dbReference type="EMBL" id="MBC1617035.1"/>
    </source>
</evidence>